<feature type="region of interest" description="Disordered" evidence="7">
    <location>
        <begin position="39"/>
        <end position="202"/>
    </location>
</feature>
<evidence type="ECO:0000256" key="3">
    <source>
        <dbReference type="ARBA" id="ARBA00022801"/>
    </source>
</evidence>
<keyword evidence="10" id="KW-1185">Reference proteome</keyword>
<dbReference type="AlphaFoldDB" id="A0A4Y9XKT8"/>
<dbReference type="EMBL" id="SEOQ01001758">
    <property type="protein sequence ID" value="TFY50626.1"/>
    <property type="molecule type" value="Genomic_DNA"/>
</dbReference>
<organism evidence="9 10">
    <name type="scientific">Dentipellis fragilis</name>
    <dbReference type="NCBI Taxonomy" id="205917"/>
    <lineage>
        <taxon>Eukaryota</taxon>
        <taxon>Fungi</taxon>
        <taxon>Dikarya</taxon>
        <taxon>Basidiomycota</taxon>
        <taxon>Agaricomycotina</taxon>
        <taxon>Agaricomycetes</taxon>
        <taxon>Russulales</taxon>
        <taxon>Hericiaceae</taxon>
        <taxon>Dentipellis</taxon>
    </lineage>
</organism>
<accession>A0A4Y9XKT8</accession>
<protein>
    <recommendedName>
        <fullName evidence="1">RNA helicase</fullName>
        <ecNumber evidence="1">3.6.4.13</ecNumber>
    </recommendedName>
</protein>
<feature type="compositionally biased region" description="Acidic residues" evidence="7">
    <location>
        <begin position="180"/>
        <end position="189"/>
    </location>
</feature>
<evidence type="ECO:0000313" key="10">
    <source>
        <dbReference type="Proteomes" id="UP000298327"/>
    </source>
</evidence>
<evidence type="ECO:0000313" key="9">
    <source>
        <dbReference type="EMBL" id="TFY50626.1"/>
    </source>
</evidence>
<keyword evidence="5" id="KW-0067">ATP-binding</keyword>
<proteinExistence type="predicted"/>
<dbReference type="GO" id="GO:0003724">
    <property type="term" value="F:RNA helicase activity"/>
    <property type="evidence" value="ECO:0007669"/>
    <property type="project" value="UniProtKB-EC"/>
</dbReference>
<gene>
    <name evidence="9" type="ORF">EVG20_g11415</name>
</gene>
<name>A0A4Y9XKT8_9AGAM</name>
<comment type="caution">
    <text evidence="9">The sequence shown here is derived from an EMBL/GenBank/DDBJ whole genome shotgun (WGS) entry which is preliminary data.</text>
</comment>
<dbReference type="GO" id="GO:0005524">
    <property type="term" value="F:ATP binding"/>
    <property type="evidence" value="ECO:0007669"/>
    <property type="project" value="UniProtKB-KW"/>
</dbReference>
<dbReference type="Proteomes" id="UP000298327">
    <property type="component" value="Unassembled WGS sequence"/>
</dbReference>
<dbReference type="Pfam" id="PF00270">
    <property type="entry name" value="DEAD"/>
    <property type="match status" value="1"/>
</dbReference>
<reference evidence="9 10" key="1">
    <citation type="submission" date="2019-02" db="EMBL/GenBank/DDBJ databases">
        <title>Genome sequencing of the rare red list fungi Dentipellis fragilis.</title>
        <authorList>
            <person name="Buettner E."/>
            <person name="Kellner H."/>
        </authorList>
    </citation>
    <scope>NUCLEOTIDE SEQUENCE [LARGE SCALE GENOMIC DNA]</scope>
    <source>
        <strain evidence="9 10">DSM 105465</strain>
    </source>
</reference>
<evidence type="ECO:0000259" key="8">
    <source>
        <dbReference type="Pfam" id="PF00270"/>
    </source>
</evidence>
<dbReference type="InterPro" id="IPR011545">
    <property type="entry name" value="DEAD/DEAH_box_helicase_dom"/>
</dbReference>
<keyword evidence="4" id="KW-0347">Helicase</keyword>
<dbReference type="STRING" id="205917.A0A4Y9XKT8"/>
<keyword evidence="3" id="KW-0378">Hydrolase</keyword>
<evidence type="ECO:0000256" key="5">
    <source>
        <dbReference type="ARBA" id="ARBA00022840"/>
    </source>
</evidence>
<dbReference type="EC" id="3.6.4.13" evidence="1"/>
<evidence type="ECO:0000256" key="1">
    <source>
        <dbReference type="ARBA" id="ARBA00012552"/>
    </source>
</evidence>
<dbReference type="InterPro" id="IPR027417">
    <property type="entry name" value="P-loop_NTPase"/>
</dbReference>
<dbReference type="GO" id="GO:0003676">
    <property type="term" value="F:nucleic acid binding"/>
    <property type="evidence" value="ECO:0007669"/>
    <property type="project" value="InterPro"/>
</dbReference>
<feature type="compositionally biased region" description="Low complexity" evidence="7">
    <location>
        <begin position="41"/>
        <end position="50"/>
    </location>
</feature>
<evidence type="ECO:0000256" key="7">
    <source>
        <dbReference type="SAM" id="MobiDB-lite"/>
    </source>
</evidence>
<dbReference type="SUPFAM" id="SSF52540">
    <property type="entry name" value="P-loop containing nucleoside triphosphate hydrolases"/>
    <property type="match status" value="1"/>
</dbReference>
<feature type="compositionally biased region" description="Low complexity" evidence="7">
    <location>
        <begin position="166"/>
        <end position="178"/>
    </location>
</feature>
<comment type="catalytic activity">
    <reaction evidence="6">
        <text>ATP + H2O = ADP + phosphate + H(+)</text>
        <dbReference type="Rhea" id="RHEA:13065"/>
        <dbReference type="ChEBI" id="CHEBI:15377"/>
        <dbReference type="ChEBI" id="CHEBI:15378"/>
        <dbReference type="ChEBI" id="CHEBI:30616"/>
        <dbReference type="ChEBI" id="CHEBI:43474"/>
        <dbReference type="ChEBI" id="CHEBI:456216"/>
        <dbReference type="EC" id="3.6.4.13"/>
    </reaction>
</comment>
<evidence type="ECO:0000256" key="2">
    <source>
        <dbReference type="ARBA" id="ARBA00022741"/>
    </source>
</evidence>
<evidence type="ECO:0000256" key="6">
    <source>
        <dbReference type="ARBA" id="ARBA00047984"/>
    </source>
</evidence>
<sequence>MSLVHSLLGASAACRHASVPCLCSASASSRIGQVEGLRYASTSRTSSRTRLANDLTPRPPRSRDSKGFQKPSKLLDVARRGPKPDSFSRDNAPHRERREPERPHYAKKPDYVKKSDYGKKPDYANKSDRAPSRGPRDFKSKGREGRPSWGDRMSREADATASHRNTSAPRPRSTAPSSVTEEEGIEAEFDFSTPTEPRRGLPKQFSSPPLVEGLVESVHDLLGQDVRPTPIQSLSLKHLFTETEEGKWREFLLASETGSGKSLAYLLPVLQALKQTELLQPADQPGVRHSPNLVRPRAIVLAPTHELSRQLSGFAKALIHHIKLRVTTASRSNVASTAKTGEMEIRKAGRGG</sequence>
<dbReference type="OrthoDB" id="10256233at2759"/>
<evidence type="ECO:0000256" key="4">
    <source>
        <dbReference type="ARBA" id="ARBA00022806"/>
    </source>
</evidence>
<dbReference type="GO" id="GO:0016787">
    <property type="term" value="F:hydrolase activity"/>
    <property type="evidence" value="ECO:0007669"/>
    <property type="project" value="UniProtKB-KW"/>
</dbReference>
<keyword evidence="2" id="KW-0547">Nucleotide-binding</keyword>
<feature type="domain" description="DEAD/DEAH-box helicase" evidence="8">
    <location>
        <begin position="229"/>
        <end position="329"/>
    </location>
</feature>
<dbReference type="PANTHER" id="PTHR47960">
    <property type="entry name" value="DEAD-BOX ATP-DEPENDENT RNA HELICASE 50"/>
    <property type="match status" value="1"/>
</dbReference>
<dbReference type="Gene3D" id="3.40.50.300">
    <property type="entry name" value="P-loop containing nucleotide triphosphate hydrolases"/>
    <property type="match status" value="1"/>
</dbReference>
<feature type="compositionally biased region" description="Basic and acidic residues" evidence="7">
    <location>
        <begin position="76"/>
        <end position="146"/>
    </location>
</feature>